<keyword evidence="2" id="KW-0813">Transport</keyword>
<proteinExistence type="predicted"/>
<dbReference type="AlphaFoldDB" id="A0A8S9WZE0"/>
<evidence type="ECO:0000313" key="9">
    <source>
        <dbReference type="Proteomes" id="UP000466442"/>
    </source>
</evidence>
<dbReference type="Pfam" id="PF07690">
    <property type="entry name" value="MFS_1"/>
    <property type="match status" value="1"/>
</dbReference>
<evidence type="ECO:0008006" key="10">
    <source>
        <dbReference type="Google" id="ProtNLM"/>
    </source>
</evidence>
<dbReference type="PANTHER" id="PTHR11662:SF399">
    <property type="entry name" value="FI19708P1-RELATED"/>
    <property type="match status" value="1"/>
</dbReference>
<keyword evidence="4" id="KW-0769">Symport</keyword>
<feature type="transmembrane region" description="Helical" evidence="7">
    <location>
        <begin position="287"/>
        <end position="308"/>
    </location>
</feature>
<keyword evidence="9" id="KW-1185">Reference proteome</keyword>
<sequence>MVFQSLFAPGAYILVSRWAPRTESTTLLGIANMGAPLGTAIALPVCGLLAKGPFGWPSIYYFGTVVSLTWTAVFFIFGSQSPSESRFMSEAEKDYIIVNQNKTVAEKAPPVPWGKLFTSRAVIILFITEVCNGFGASVIQTEIPSYVHDVLDLPIQLNGIVSAMPWVCICTLLAPSSWLADFFVRRGILSKTVSKKVYTVIGLGMNGALLILCGIVGDNLTLAIVLICMATACATFTISGFHSTHLDIAPNFAGVLAALTSLGGHISGVIAPLTVGVIVKNNTVGEWTWVFIETGSVLIVGCIIYVLFGSTDLQSWNNLEEEEDENDKRNEIRIEA</sequence>
<evidence type="ECO:0000256" key="4">
    <source>
        <dbReference type="ARBA" id="ARBA00022847"/>
    </source>
</evidence>
<dbReference type="Proteomes" id="UP000466442">
    <property type="component" value="Linkage Group LG12"/>
</dbReference>
<evidence type="ECO:0000256" key="7">
    <source>
        <dbReference type="SAM" id="Phobius"/>
    </source>
</evidence>
<dbReference type="PANTHER" id="PTHR11662">
    <property type="entry name" value="SOLUTE CARRIER FAMILY 17"/>
    <property type="match status" value="1"/>
</dbReference>
<evidence type="ECO:0000256" key="1">
    <source>
        <dbReference type="ARBA" id="ARBA00004141"/>
    </source>
</evidence>
<comment type="caution">
    <text evidence="8">The sequence shown here is derived from an EMBL/GenBank/DDBJ whole genome shotgun (WGS) entry which is preliminary data.</text>
</comment>
<evidence type="ECO:0000256" key="6">
    <source>
        <dbReference type="ARBA" id="ARBA00023136"/>
    </source>
</evidence>
<feature type="transmembrane region" description="Helical" evidence="7">
    <location>
        <begin position="196"/>
        <end position="217"/>
    </location>
</feature>
<keyword evidence="3 7" id="KW-0812">Transmembrane</keyword>
<evidence type="ECO:0000256" key="3">
    <source>
        <dbReference type="ARBA" id="ARBA00022692"/>
    </source>
</evidence>
<feature type="transmembrane region" description="Helical" evidence="7">
    <location>
        <begin position="253"/>
        <end position="275"/>
    </location>
</feature>
<dbReference type="EMBL" id="WIXP02000012">
    <property type="protein sequence ID" value="KAF6202077.1"/>
    <property type="molecule type" value="Genomic_DNA"/>
</dbReference>
<dbReference type="GO" id="GO:0006820">
    <property type="term" value="P:monoatomic anion transport"/>
    <property type="evidence" value="ECO:0007669"/>
    <property type="project" value="TreeGrafter"/>
</dbReference>
<organism evidence="8 9">
    <name type="scientific">Apolygus lucorum</name>
    <name type="common">Small green plant bug</name>
    <name type="synonym">Lygocoris lucorum</name>
    <dbReference type="NCBI Taxonomy" id="248454"/>
    <lineage>
        <taxon>Eukaryota</taxon>
        <taxon>Metazoa</taxon>
        <taxon>Ecdysozoa</taxon>
        <taxon>Arthropoda</taxon>
        <taxon>Hexapoda</taxon>
        <taxon>Insecta</taxon>
        <taxon>Pterygota</taxon>
        <taxon>Neoptera</taxon>
        <taxon>Paraneoptera</taxon>
        <taxon>Hemiptera</taxon>
        <taxon>Heteroptera</taxon>
        <taxon>Panheteroptera</taxon>
        <taxon>Cimicomorpha</taxon>
        <taxon>Miridae</taxon>
        <taxon>Mirini</taxon>
        <taxon>Apolygus</taxon>
    </lineage>
</organism>
<name>A0A8S9WZE0_APOLU</name>
<feature type="transmembrane region" description="Helical" evidence="7">
    <location>
        <begin position="223"/>
        <end position="241"/>
    </location>
</feature>
<dbReference type="GO" id="GO:0015293">
    <property type="term" value="F:symporter activity"/>
    <property type="evidence" value="ECO:0007669"/>
    <property type="project" value="UniProtKB-KW"/>
</dbReference>
<evidence type="ECO:0000256" key="2">
    <source>
        <dbReference type="ARBA" id="ARBA00022448"/>
    </source>
</evidence>
<keyword evidence="6 7" id="KW-0472">Membrane</keyword>
<evidence type="ECO:0000313" key="8">
    <source>
        <dbReference type="EMBL" id="KAF6202077.1"/>
    </source>
</evidence>
<dbReference type="Gene3D" id="1.20.1250.20">
    <property type="entry name" value="MFS general substrate transporter like domains"/>
    <property type="match status" value="2"/>
</dbReference>
<dbReference type="OrthoDB" id="2985014at2759"/>
<reference evidence="8" key="1">
    <citation type="journal article" date="2021" name="Mol. Ecol. Resour.">
        <title>Apolygus lucorum genome provides insights into omnivorousness and mesophyll feeding.</title>
        <authorList>
            <person name="Liu Y."/>
            <person name="Liu H."/>
            <person name="Wang H."/>
            <person name="Huang T."/>
            <person name="Liu B."/>
            <person name="Yang B."/>
            <person name="Yin L."/>
            <person name="Li B."/>
            <person name="Zhang Y."/>
            <person name="Zhang S."/>
            <person name="Jiang F."/>
            <person name="Zhang X."/>
            <person name="Ren Y."/>
            <person name="Wang B."/>
            <person name="Wang S."/>
            <person name="Lu Y."/>
            <person name="Wu K."/>
            <person name="Fan W."/>
            <person name="Wang G."/>
        </authorList>
    </citation>
    <scope>NUCLEOTIDE SEQUENCE</scope>
    <source>
        <strain evidence="8">12Hb</strain>
    </source>
</reference>
<evidence type="ECO:0000256" key="5">
    <source>
        <dbReference type="ARBA" id="ARBA00022989"/>
    </source>
</evidence>
<comment type="subcellular location">
    <subcellularLocation>
        <location evidence="1">Membrane</location>
        <topology evidence="1">Multi-pass membrane protein</topology>
    </subcellularLocation>
</comment>
<protein>
    <recommendedName>
        <fullName evidence="10">Major facilitator superfamily (MFS) profile domain-containing protein</fullName>
    </recommendedName>
</protein>
<gene>
    <name evidence="8" type="ORF">GE061_004474</name>
</gene>
<keyword evidence="5 7" id="KW-1133">Transmembrane helix</keyword>
<dbReference type="InterPro" id="IPR036259">
    <property type="entry name" value="MFS_trans_sf"/>
</dbReference>
<dbReference type="SUPFAM" id="SSF103473">
    <property type="entry name" value="MFS general substrate transporter"/>
    <property type="match status" value="1"/>
</dbReference>
<feature type="transmembrane region" description="Helical" evidence="7">
    <location>
        <begin position="163"/>
        <end position="184"/>
    </location>
</feature>
<accession>A0A8S9WZE0</accession>
<dbReference type="InterPro" id="IPR011701">
    <property type="entry name" value="MFS"/>
</dbReference>
<feature type="transmembrane region" description="Helical" evidence="7">
    <location>
        <begin position="59"/>
        <end position="78"/>
    </location>
</feature>
<dbReference type="FunFam" id="1.20.1250.20:FF:000003">
    <property type="entry name" value="Solute carrier family 17 member 3"/>
    <property type="match status" value="1"/>
</dbReference>
<dbReference type="InterPro" id="IPR050382">
    <property type="entry name" value="MFS_Na/Anion_cotransporter"/>
</dbReference>
<dbReference type="GO" id="GO:0016020">
    <property type="term" value="C:membrane"/>
    <property type="evidence" value="ECO:0007669"/>
    <property type="project" value="UniProtKB-SubCell"/>
</dbReference>